<protein>
    <submittedName>
        <fullName evidence="4">Redoxin domain-containing protein</fullName>
    </submittedName>
</protein>
<reference evidence="5" key="1">
    <citation type="journal article" date="2019" name="Int. J. Syst. Evol. Microbiol.">
        <title>The Global Catalogue of Microorganisms (GCM) 10K type strain sequencing project: providing services to taxonomists for standard genome sequencing and annotation.</title>
        <authorList>
            <consortium name="The Broad Institute Genomics Platform"/>
            <consortium name="The Broad Institute Genome Sequencing Center for Infectious Disease"/>
            <person name="Wu L."/>
            <person name="Ma J."/>
        </authorList>
    </citation>
    <scope>NUCLEOTIDE SEQUENCE [LARGE SCALE GENOMIC DNA]</scope>
    <source>
        <strain evidence="5">CGMCC 4.1621</strain>
    </source>
</reference>
<evidence type="ECO:0000256" key="2">
    <source>
        <dbReference type="SAM" id="MobiDB-lite"/>
    </source>
</evidence>
<evidence type="ECO:0000313" key="5">
    <source>
        <dbReference type="Proteomes" id="UP001596410"/>
    </source>
</evidence>
<dbReference type="PROSITE" id="PS51352">
    <property type="entry name" value="THIOREDOXIN_2"/>
    <property type="match status" value="1"/>
</dbReference>
<dbReference type="InterPro" id="IPR013766">
    <property type="entry name" value="Thioredoxin_domain"/>
</dbReference>
<dbReference type="SUPFAM" id="SSF52833">
    <property type="entry name" value="Thioredoxin-like"/>
    <property type="match status" value="1"/>
</dbReference>
<evidence type="ECO:0000256" key="1">
    <source>
        <dbReference type="ARBA" id="ARBA00023157"/>
    </source>
</evidence>
<sequence length="194" mass="21982">MKKWGVIVVVTAMFAWTIYDFVDPEDEAVEIEDNISSEENNDKAVAEGPATDSPETGLEKGQQAPDFSLERLDGEKVKLSDYRGEKVMINFWATWCPPCRAEMPDMEKFHQNEDVEILAINLTSTESSLGDVEEFVEEFNLSFSILKDEGSEVATKYEINPVPTSVFIDEEGRVQSVMMGAMNYDMMLQRLEEL</sequence>
<evidence type="ECO:0000259" key="3">
    <source>
        <dbReference type="PROSITE" id="PS51352"/>
    </source>
</evidence>
<name>A0ABW2EI22_9BACI</name>
<organism evidence="4 5">
    <name type="scientific">Halobacillus seohaensis</name>
    <dbReference type="NCBI Taxonomy" id="447421"/>
    <lineage>
        <taxon>Bacteria</taxon>
        <taxon>Bacillati</taxon>
        <taxon>Bacillota</taxon>
        <taxon>Bacilli</taxon>
        <taxon>Bacillales</taxon>
        <taxon>Bacillaceae</taxon>
        <taxon>Halobacillus</taxon>
    </lineage>
</organism>
<comment type="caution">
    <text evidence="4">The sequence shown here is derived from an EMBL/GenBank/DDBJ whole genome shotgun (WGS) entry which is preliminary data.</text>
</comment>
<accession>A0ABW2EI22</accession>
<dbReference type="RefSeq" id="WP_204709735.1">
    <property type="nucleotide sequence ID" value="NZ_JBHSZV010000020.1"/>
</dbReference>
<evidence type="ECO:0000313" key="4">
    <source>
        <dbReference type="EMBL" id="MFC7061980.1"/>
    </source>
</evidence>
<feature type="region of interest" description="Disordered" evidence="2">
    <location>
        <begin position="34"/>
        <end position="65"/>
    </location>
</feature>
<dbReference type="Gene3D" id="3.40.30.10">
    <property type="entry name" value="Glutaredoxin"/>
    <property type="match status" value="1"/>
</dbReference>
<dbReference type="EMBL" id="JBHSZV010000020">
    <property type="protein sequence ID" value="MFC7061980.1"/>
    <property type="molecule type" value="Genomic_DNA"/>
</dbReference>
<gene>
    <name evidence="4" type="ORF">ACFQIC_08920</name>
</gene>
<dbReference type="InterPro" id="IPR036249">
    <property type="entry name" value="Thioredoxin-like_sf"/>
</dbReference>
<dbReference type="InterPro" id="IPR017937">
    <property type="entry name" value="Thioredoxin_CS"/>
</dbReference>
<dbReference type="CDD" id="cd02966">
    <property type="entry name" value="TlpA_like_family"/>
    <property type="match status" value="1"/>
</dbReference>
<dbReference type="PANTHER" id="PTHR42852:SF13">
    <property type="entry name" value="PROTEIN DIPZ"/>
    <property type="match status" value="1"/>
</dbReference>
<dbReference type="Pfam" id="PF00578">
    <property type="entry name" value="AhpC-TSA"/>
    <property type="match status" value="1"/>
</dbReference>
<dbReference type="PANTHER" id="PTHR42852">
    <property type="entry name" value="THIOL:DISULFIDE INTERCHANGE PROTEIN DSBE"/>
    <property type="match status" value="1"/>
</dbReference>
<dbReference type="InterPro" id="IPR050553">
    <property type="entry name" value="Thioredoxin_ResA/DsbE_sf"/>
</dbReference>
<dbReference type="PROSITE" id="PS00194">
    <property type="entry name" value="THIOREDOXIN_1"/>
    <property type="match status" value="1"/>
</dbReference>
<proteinExistence type="predicted"/>
<feature type="domain" description="Thioredoxin" evidence="3">
    <location>
        <begin position="58"/>
        <end position="194"/>
    </location>
</feature>
<dbReference type="InterPro" id="IPR000866">
    <property type="entry name" value="AhpC/TSA"/>
</dbReference>
<keyword evidence="1" id="KW-1015">Disulfide bond</keyword>
<keyword evidence="5" id="KW-1185">Reference proteome</keyword>
<dbReference type="Proteomes" id="UP001596410">
    <property type="component" value="Unassembled WGS sequence"/>
</dbReference>